<evidence type="ECO:0000313" key="8">
    <source>
        <dbReference type="Proteomes" id="UP000249898"/>
    </source>
</evidence>
<keyword evidence="4 7" id="KW-0418">Kinase</keyword>
<keyword evidence="5" id="KW-0067">ATP-binding</keyword>
<dbReference type="OrthoDB" id="9795789at2"/>
<name>A0A2Z4PQ45_9GAMM</name>
<sequence>MQKKSTHSFVTLGEAMAMFVAKTPGQLADIEDFHRSLAGAEVNVAIGMARLGFESSYISKVGKDSFGEFIRQAINKENICNDWISESAQHATGFMLKSNVTDGSDPKVEYFRRNSAASTLSAVDIDASLFKTGAHLHLTGIAAAVSVPMRDAAKHALDLAKKQGCSVSFDTNLRPSLWSDQATMVATINEFAFASDIVLPGIEEGKILTGSDQPEKIADFYLQQGVKAVIVKLGSDGAYFKTSSGESGTAAGFPVTKVVDTVGAGDSFAVGIISALLDGKTIAQAARRGNLLGSLTVQVRGDSEALPTRAHLNSLEKNQLEKE</sequence>
<dbReference type="Gene3D" id="3.40.1190.20">
    <property type="match status" value="1"/>
</dbReference>
<dbReference type="EMBL" id="CP016181">
    <property type="protein sequence ID" value="AWX99645.1"/>
    <property type="molecule type" value="Genomic_DNA"/>
</dbReference>
<gene>
    <name evidence="7" type="ORF">A8139_06280</name>
</gene>
<dbReference type="GO" id="GO:0005524">
    <property type="term" value="F:ATP binding"/>
    <property type="evidence" value="ECO:0007669"/>
    <property type="project" value="UniProtKB-KW"/>
</dbReference>
<proteinExistence type="inferred from homology"/>
<dbReference type="InterPro" id="IPR050306">
    <property type="entry name" value="PfkB_Carbo_kinase"/>
</dbReference>
<evidence type="ECO:0000259" key="6">
    <source>
        <dbReference type="Pfam" id="PF00294"/>
    </source>
</evidence>
<evidence type="ECO:0000256" key="3">
    <source>
        <dbReference type="ARBA" id="ARBA00022741"/>
    </source>
</evidence>
<evidence type="ECO:0000256" key="2">
    <source>
        <dbReference type="ARBA" id="ARBA00022679"/>
    </source>
</evidence>
<dbReference type="Pfam" id="PF00294">
    <property type="entry name" value="PfkB"/>
    <property type="match status" value="1"/>
</dbReference>
<feature type="domain" description="Carbohydrate kinase PfkB" evidence="6">
    <location>
        <begin position="8"/>
        <end position="308"/>
    </location>
</feature>
<keyword evidence="2" id="KW-0808">Transferase</keyword>
<evidence type="ECO:0000256" key="4">
    <source>
        <dbReference type="ARBA" id="ARBA00022777"/>
    </source>
</evidence>
<dbReference type="InterPro" id="IPR011611">
    <property type="entry name" value="PfkB_dom"/>
</dbReference>
<protein>
    <submittedName>
        <fullName evidence="7">2-dehydro-3-deoxygluconokinase</fullName>
    </submittedName>
</protein>
<dbReference type="CDD" id="cd01166">
    <property type="entry name" value="KdgK"/>
    <property type="match status" value="1"/>
</dbReference>
<organism evidence="7 8">
    <name type="scientific">Marinomonas primoryensis</name>
    <dbReference type="NCBI Taxonomy" id="178399"/>
    <lineage>
        <taxon>Bacteria</taxon>
        <taxon>Pseudomonadati</taxon>
        <taxon>Pseudomonadota</taxon>
        <taxon>Gammaproteobacteria</taxon>
        <taxon>Oceanospirillales</taxon>
        <taxon>Oceanospirillaceae</taxon>
        <taxon>Marinomonas</taxon>
    </lineage>
</organism>
<dbReference type="RefSeq" id="WP_112136574.1">
    <property type="nucleotide sequence ID" value="NZ_CP016181.1"/>
</dbReference>
<keyword evidence="3" id="KW-0547">Nucleotide-binding</keyword>
<dbReference type="PANTHER" id="PTHR43085">
    <property type="entry name" value="HEXOKINASE FAMILY MEMBER"/>
    <property type="match status" value="1"/>
</dbReference>
<comment type="similarity">
    <text evidence="1">Belongs to the carbohydrate kinase PfkB family.</text>
</comment>
<dbReference type="Proteomes" id="UP000249898">
    <property type="component" value="Chromosome"/>
</dbReference>
<dbReference type="InterPro" id="IPR002173">
    <property type="entry name" value="Carboh/pur_kinase_PfkB_CS"/>
</dbReference>
<dbReference type="PROSITE" id="PS00584">
    <property type="entry name" value="PFKB_KINASES_2"/>
    <property type="match status" value="1"/>
</dbReference>
<dbReference type="AlphaFoldDB" id="A0A2Z4PQ45"/>
<dbReference type="GO" id="GO:0016301">
    <property type="term" value="F:kinase activity"/>
    <property type="evidence" value="ECO:0007669"/>
    <property type="project" value="UniProtKB-KW"/>
</dbReference>
<accession>A0A2Z4PQ45</accession>
<evidence type="ECO:0000256" key="5">
    <source>
        <dbReference type="ARBA" id="ARBA00022840"/>
    </source>
</evidence>
<reference evidence="7 8" key="1">
    <citation type="submission" date="2016-06" db="EMBL/GenBank/DDBJ databases">
        <title>The sequenced genome of the ice-adhering bacterium Marinomonas primoryensis, from Antarctica.</title>
        <authorList>
            <person name="Graham L."/>
            <person name="Vance T.D.R."/>
            <person name="Davies P.L."/>
        </authorList>
    </citation>
    <scope>NUCLEOTIDE SEQUENCE [LARGE SCALE GENOMIC DNA]</scope>
    <source>
        <strain evidence="7 8">AceL</strain>
    </source>
</reference>
<evidence type="ECO:0000256" key="1">
    <source>
        <dbReference type="ARBA" id="ARBA00010688"/>
    </source>
</evidence>
<dbReference type="SUPFAM" id="SSF53613">
    <property type="entry name" value="Ribokinase-like"/>
    <property type="match status" value="1"/>
</dbReference>
<dbReference type="InterPro" id="IPR029056">
    <property type="entry name" value="Ribokinase-like"/>
</dbReference>
<evidence type="ECO:0000313" key="7">
    <source>
        <dbReference type="EMBL" id="AWX99645.1"/>
    </source>
</evidence>
<dbReference type="PANTHER" id="PTHR43085:SF1">
    <property type="entry name" value="PSEUDOURIDINE KINASE-RELATED"/>
    <property type="match status" value="1"/>
</dbReference>